<name>A0A132A021_SARSC</name>
<evidence type="ECO:0000313" key="2">
    <source>
        <dbReference type="Proteomes" id="UP000616769"/>
    </source>
</evidence>
<dbReference type="AlphaFoldDB" id="A0A132A021"/>
<accession>A0A132A021</accession>
<dbReference type="VEuPathDB" id="VectorBase:SSCA010406"/>
<dbReference type="Proteomes" id="UP000616769">
    <property type="component" value="Unassembled WGS sequence"/>
</dbReference>
<proteinExistence type="predicted"/>
<reference evidence="1 2" key="1">
    <citation type="journal article" date="2015" name="Parasit. Vectors">
        <title>Draft genome of the scabies mite.</title>
        <authorList>
            <person name="Rider S.D.Jr."/>
            <person name="Morgan M.S."/>
            <person name="Arlian L.G."/>
        </authorList>
    </citation>
    <scope>NUCLEOTIDE SEQUENCE [LARGE SCALE GENOMIC DNA]</scope>
    <source>
        <strain evidence="1">Arlian Lab</strain>
    </source>
</reference>
<dbReference type="EMBL" id="JXLN01007378">
    <property type="protein sequence ID" value="KPM04109.1"/>
    <property type="molecule type" value="Genomic_DNA"/>
</dbReference>
<sequence>MLPRVIIIFLANQNYRQDRHLQWPAVNRKDLFIKQIFTIFHIFSTNIEGRSKALFSATQIIIIITIIIIAITITIIIISITIAINKDDTSDNKFFAFNFLFNFNNNNGENVD</sequence>
<comment type="caution">
    <text evidence="1">The sequence shown here is derived from an EMBL/GenBank/DDBJ whole genome shotgun (WGS) entry which is preliminary data.</text>
</comment>
<protein>
    <submittedName>
        <fullName evidence="1">Uncharacterized protein</fullName>
    </submittedName>
</protein>
<organism evidence="1 2">
    <name type="scientific">Sarcoptes scabiei</name>
    <name type="common">Itch mite</name>
    <name type="synonym">Acarus scabiei</name>
    <dbReference type="NCBI Taxonomy" id="52283"/>
    <lineage>
        <taxon>Eukaryota</taxon>
        <taxon>Metazoa</taxon>
        <taxon>Ecdysozoa</taxon>
        <taxon>Arthropoda</taxon>
        <taxon>Chelicerata</taxon>
        <taxon>Arachnida</taxon>
        <taxon>Acari</taxon>
        <taxon>Acariformes</taxon>
        <taxon>Sarcoptiformes</taxon>
        <taxon>Astigmata</taxon>
        <taxon>Psoroptidia</taxon>
        <taxon>Sarcoptoidea</taxon>
        <taxon>Sarcoptidae</taxon>
        <taxon>Sarcoptinae</taxon>
        <taxon>Sarcoptes</taxon>
    </lineage>
</organism>
<evidence type="ECO:0000313" key="1">
    <source>
        <dbReference type="EMBL" id="KPM04109.1"/>
    </source>
</evidence>
<gene>
    <name evidence="1" type="ORF">QR98_0025490</name>
</gene>